<organism evidence="9">
    <name type="scientific">marine sediment metagenome</name>
    <dbReference type="NCBI Taxonomy" id="412755"/>
    <lineage>
        <taxon>unclassified sequences</taxon>
        <taxon>metagenomes</taxon>
        <taxon>ecological metagenomes</taxon>
    </lineage>
</organism>
<proteinExistence type="inferred from homology"/>
<dbReference type="GO" id="GO:0003677">
    <property type="term" value="F:DNA binding"/>
    <property type="evidence" value="ECO:0007669"/>
    <property type="project" value="UniProtKB-KW"/>
</dbReference>
<dbReference type="SUPFAM" id="SSF55979">
    <property type="entry name" value="DNA clamp"/>
    <property type="match status" value="1"/>
</dbReference>
<dbReference type="PANTHER" id="PTHR30478">
    <property type="entry name" value="DNA POLYMERASE III SUBUNIT BETA"/>
    <property type="match status" value="1"/>
</dbReference>
<evidence type="ECO:0000256" key="6">
    <source>
        <dbReference type="ARBA" id="ARBA00022705"/>
    </source>
</evidence>
<protein>
    <recommendedName>
        <fullName evidence="10">DNA polymerase III beta sliding clamp central domain-containing protein</fullName>
    </recommendedName>
</protein>
<evidence type="ECO:0000256" key="1">
    <source>
        <dbReference type="ARBA" id="ARBA00004496"/>
    </source>
</evidence>
<dbReference type="GO" id="GO:0003887">
    <property type="term" value="F:DNA-directed DNA polymerase activity"/>
    <property type="evidence" value="ECO:0007669"/>
    <property type="project" value="UniProtKB-KW"/>
</dbReference>
<comment type="subcellular location">
    <subcellularLocation>
        <location evidence="1">Cytoplasm</location>
    </subcellularLocation>
</comment>
<dbReference type="InterPro" id="IPR046938">
    <property type="entry name" value="DNA_clamp_sf"/>
</dbReference>
<evidence type="ECO:0000256" key="2">
    <source>
        <dbReference type="ARBA" id="ARBA00010752"/>
    </source>
</evidence>
<keyword evidence="3" id="KW-0963">Cytoplasm</keyword>
<accession>A0A0F9FW49</accession>
<keyword evidence="8" id="KW-0238">DNA-binding</keyword>
<keyword evidence="7" id="KW-0239">DNA-directed DNA polymerase</keyword>
<keyword evidence="5" id="KW-0548">Nucleotidyltransferase</keyword>
<evidence type="ECO:0000256" key="3">
    <source>
        <dbReference type="ARBA" id="ARBA00022490"/>
    </source>
</evidence>
<dbReference type="SMART" id="SM00480">
    <property type="entry name" value="POL3Bc"/>
    <property type="match status" value="1"/>
</dbReference>
<dbReference type="PANTHER" id="PTHR30478:SF0">
    <property type="entry name" value="BETA SLIDING CLAMP"/>
    <property type="match status" value="1"/>
</dbReference>
<comment type="similarity">
    <text evidence="2">Belongs to the beta sliding clamp family.</text>
</comment>
<dbReference type="GO" id="GO:0005737">
    <property type="term" value="C:cytoplasm"/>
    <property type="evidence" value="ECO:0007669"/>
    <property type="project" value="UniProtKB-SubCell"/>
</dbReference>
<evidence type="ECO:0000256" key="8">
    <source>
        <dbReference type="ARBA" id="ARBA00023125"/>
    </source>
</evidence>
<dbReference type="GO" id="GO:0009360">
    <property type="term" value="C:DNA polymerase III complex"/>
    <property type="evidence" value="ECO:0007669"/>
    <property type="project" value="InterPro"/>
</dbReference>
<dbReference type="InterPro" id="IPR001001">
    <property type="entry name" value="DNA_polIII_beta"/>
</dbReference>
<keyword evidence="6" id="KW-0235">DNA replication</keyword>
<keyword evidence="4" id="KW-0808">Transferase</keyword>
<evidence type="ECO:0000313" key="9">
    <source>
        <dbReference type="EMBL" id="KKL82496.1"/>
    </source>
</evidence>
<dbReference type="EMBL" id="LAZR01022262">
    <property type="protein sequence ID" value="KKL82496.1"/>
    <property type="molecule type" value="Genomic_DNA"/>
</dbReference>
<dbReference type="Gene3D" id="3.70.10.10">
    <property type="match status" value="1"/>
</dbReference>
<sequence length="344" mass="39595">MNREKFLDSLKVVMYGAESSFSELNLVYFDDGWMRSFNNRMYISCPVGSSFSCQVDIKILYNILSKMNDKNIRIRFKDKALFVEGKKSKLKLKALQGEEIPERFKELPEEDFSVLPKDFLKGLRLSHTSAAANDLAFGVLNGVCIKGDKVFACDNFRISEYQMEKKIKKSFIIPLKSAIDLLRSNLEMTKFLVEDNWVHFLDPEEKIILSSVLLSGEYPIEKIQKVLNKKEWAENVITLPEELSDSIGRANVLSSETLDNLPFITLKMNKGEMEITGEREFGEYYEKLDWEGFTSKKGMSIKASPDFLKEILKITNKFRMTKDNSALLFSTDNFKHLVLSIVED</sequence>
<evidence type="ECO:0000256" key="5">
    <source>
        <dbReference type="ARBA" id="ARBA00022695"/>
    </source>
</evidence>
<evidence type="ECO:0000256" key="4">
    <source>
        <dbReference type="ARBA" id="ARBA00022679"/>
    </source>
</evidence>
<evidence type="ECO:0008006" key="10">
    <source>
        <dbReference type="Google" id="ProtNLM"/>
    </source>
</evidence>
<dbReference type="AlphaFoldDB" id="A0A0F9FW49"/>
<name>A0A0F9FW49_9ZZZZ</name>
<gene>
    <name evidence="9" type="ORF">LCGC14_1984180</name>
</gene>
<evidence type="ECO:0000256" key="7">
    <source>
        <dbReference type="ARBA" id="ARBA00022932"/>
    </source>
</evidence>
<dbReference type="Gene3D" id="3.10.150.10">
    <property type="entry name" value="DNA Polymerase III, subunit A, domain 2"/>
    <property type="match status" value="1"/>
</dbReference>
<dbReference type="GO" id="GO:0006271">
    <property type="term" value="P:DNA strand elongation involved in DNA replication"/>
    <property type="evidence" value="ECO:0007669"/>
    <property type="project" value="TreeGrafter"/>
</dbReference>
<reference evidence="9" key="1">
    <citation type="journal article" date="2015" name="Nature">
        <title>Complex archaea that bridge the gap between prokaryotes and eukaryotes.</title>
        <authorList>
            <person name="Spang A."/>
            <person name="Saw J.H."/>
            <person name="Jorgensen S.L."/>
            <person name="Zaremba-Niedzwiedzka K."/>
            <person name="Martijn J."/>
            <person name="Lind A.E."/>
            <person name="van Eijk R."/>
            <person name="Schleper C."/>
            <person name="Guy L."/>
            <person name="Ettema T.J."/>
        </authorList>
    </citation>
    <scope>NUCLEOTIDE SEQUENCE</scope>
</reference>
<comment type="caution">
    <text evidence="9">The sequence shown here is derived from an EMBL/GenBank/DDBJ whole genome shotgun (WGS) entry which is preliminary data.</text>
</comment>